<keyword evidence="10" id="KW-1185">Reference proteome</keyword>
<evidence type="ECO:0000256" key="1">
    <source>
        <dbReference type="ARBA" id="ARBA00001932"/>
    </source>
</evidence>
<dbReference type="GO" id="GO:0071949">
    <property type="term" value="F:FAD binding"/>
    <property type="evidence" value="ECO:0007669"/>
    <property type="project" value="TreeGrafter"/>
</dbReference>
<feature type="binding site" evidence="5">
    <location>
        <begin position="256"/>
        <end position="263"/>
    </location>
    <ligand>
        <name>FAD</name>
        <dbReference type="ChEBI" id="CHEBI:57692"/>
    </ligand>
</feature>
<dbReference type="Pfam" id="PF00875">
    <property type="entry name" value="DNA_photolyase"/>
    <property type="match status" value="1"/>
</dbReference>
<dbReference type="EMBL" id="AMZN01000051">
    <property type="protein sequence ID" value="ELR70637.1"/>
    <property type="molecule type" value="Genomic_DNA"/>
</dbReference>
<dbReference type="Gene3D" id="1.25.40.80">
    <property type="match status" value="1"/>
</dbReference>
<keyword evidence="4 7" id="KW-0157">Chromophore</keyword>
<comment type="cofactor">
    <cofactor evidence="5">
        <name>FAD</name>
        <dbReference type="ChEBI" id="CHEBI:57692"/>
    </cofactor>
    <text evidence="5">Binds 1 FAD per subunit.</text>
</comment>
<feature type="domain" description="Photolyase/cryptochrome alpha/beta" evidence="8">
    <location>
        <begin position="3"/>
        <end position="132"/>
    </location>
</feature>
<evidence type="ECO:0000256" key="7">
    <source>
        <dbReference type="RuleBase" id="RU004182"/>
    </source>
</evidence>
<evidence type="ECO:0000313" key="9">
    <source>
        <dbReference type="EMBL" id="ELR70637.1"/>
    </source>
</evidence>
<dbReference type="Pfam" id="PF03441">
    <property type="entry name" value="FAD_binding_7"/>
    <property type="match status" value="1"/>
</dbReference>
<dbReference type="GO" id="GO:0006950">
    <property type="term" value="P:response to stress"/>
    <property type="evidence" value="ECO:0007669"/>
    <property type="project" value="UniProtKB-ARBA"/>
</dbReference>
<name>L8JTH6_9BACT</name>
<dbReference type="InterPro" id="IPR006050">
    <property type="entry name" value="DNA_photolyase_N"/>
</dbReference>
<sequence length="431" mass="50633">MDAINVFWFRRDLRLDDNRGLYYALKDNAPVLLLFIFDKNILDDLPKDDPRVTFIHEQITVINQALQQKNTSLVVKYGTPDAVWNTLIKTHNIQKVYTNHDYEPYARKRDQSIADLLKNSNIDFITFKDQVLLERSEVTKENGEPYVVFTPYSKQWLKVISSKDYESLPSALLFENFVKQPFKPIINLDEIGFEHSKHSYPPSELSDTTLAHYKQERDYPARQGTSRMGIHLRFGTVSIRKIATAAKEKSSTFLNELIWREFYQMILWHFPRVVSENFQTKYNNLKWRNNEKEFEAWCKGQTGYPVVDAGLRQLNATGYMHNRVRMITASFLTKHLLIDWRWGEAYFAEKLLDYELASNNGGWQWAAGTGVDAAPYFRVFNPELQAQKFDPKQEYVKKWIPELTEGKYTKPIIDHKKARERAIKAYKMALE</sequence>
<dbReference type="InterPro" id="IPR002081">
    <property type="entry name" value="Cryptochrome/DNA_photolyase_1"/>
</dbReference>
<gene>
    <name evidence="9" type="ORF">C900_03618</name>
</gene>
<dbReference type="InterPro" id="IPR036155">
    <property type="entry name" value="Crypto/Photolyase_N_sf"/>
</dbReference>
<evidence type="ECO:0000256" key="4">
    <source>
        <dbReference type="ARBA" id="ARBA00022991"/>
    </source>
</evidence>
<proteinExistence type="inferred from homology"/>
<keyword evidence="3 5" id="KW-0274">FAD</keyword>
<keyword evidence="9" id="KW-0456">Lyase</keyword>
<feature type="site" description="Electron transfer via tryptophanyl radical" evidence="6">
    <location>
        <position position="340"/>
    </location>
</feature>
<dbReference type="Gene3D" id="3.40.50.620">
    <property type="entry name" value="HUPs"/>
    <property type="match status" value="1"/>
</dbReference>
<dbReference type="SUPFAM" id="SSF48173">
    <property type="entry name" value="Cryptochrome/photolyase FAD-binding domain"/>
    <property type="match status" value="1"/>
</dbReference>
<keyword evidence="2 5" id="KW-0285">Flavoprotein</keyword>
<dbReference type="InterPro" id="IPR005101">
    <property type="entry name" value="Cryptochr/Photolyase_FAD-bd"/>
</dbReference>
<protein>
    <submittedName>
        <fullName evidence="9">Deoxyribodipyrimidine photolyase</fullName>
    </submittedName>
</protein>
<evidence type="ECO:0000256" key="3">
    <source>
        <dbReference type="ARBA" id="ARBA00022827"/>
    </source>
</evidence>
<comment type="caution">
    <text evidence="9">The sequence shown here is derived from an EMBL/GenBank/DDBJ whole genome shotgun (WGS) entry which is preliminary data.</text>
</comment>
<organism evidence="9 10">
    <name type="scientific">Fulvivirga imtechensis AK7</name>
    <dbReference type="NCBI Taxonomy" id="1237149"/>
    <lineage>
        <taxon>Bacteria</taxon>
        <taxon>Pseudomonadati</taxon>
        <taxon>Bacteroidota</taxon>
        <taxon>Cytophagia</taxon>
        <taxon>Cytophagales</taxon>
        <taxon>Fulvivirgaceae</taxon>
        <taxon>Fulvivirga</taxon>
    </lineage>
</organism>
<evidence type="ECO:0000313" key="10">
    <source>
        <dbReference type="Proteomes" id="UP000011135"/>
    </source>
</evidence>
<dbReference type="InterPro" id="IPR036134">
    <property type="entry name" value="Crypto/Photolyase_FAD-like_sf"/>
</dbReference>
<dbReference type="PROSITE" id="PS51645">
    <property type="entry name" value="PHR_CRY_ALPHA_BETA"/>
    <property type="match status" value="1"/>
</dbReference>
<feature type="site" description="Electron transfer via tryptophanyl radical" evidence="6">
    <location>
        <position position="363"/>
    </location>
</feature>
<dbReference type="PANTHER" id="PTHR11455:SF9">
    <property type="entry name" value="CRYPTOCHROME CIRCADIAN CLOCK 5 ISOFORM X1"/>
    <property type="match status" value="1"/>
</dbReference>
<dbReference type="GO" id="GO:0003677">
    <property type="term" value="F:DNA binding"/>
    <property type="evidence" value="ECO:0007669"/>
    <property type="project" value="TreeGrafter"/>
</dbReference>
<dbReference type="SUPFAM" id="SSF52425">
    <property type="entry name" value="Cryptochrome/photolyase, N-terminal domain"/>
    <property type="match status" value="1"/>
</dbReference>
<evidence type="ECO:0000256" key="2">
    <source>
        <dbReference type="ARBA" id="ARBA00022630"/>
    </source>
</evidence>
<dbReference type="STRING" id="1237149.C900_03618"/>
<dbReference type="RefSeq" id="WP_009581001.1">
    <property type="nucleotide sequence ID" value="NZ_AMZN01000051.1"/>
</dbReference>
<feature type="binding site" evidence="5">
    <location>
        <position position="213"/>
    </location>
    <ligand>
        <name>FAD</name>
        <dbReference type="ChEBI" id="CHEBI:57692"/>
    </ligand>
</feature>
<comment type="similarity">
    <text evidence="7">Belongs to the DNA photolyase family.</text>
</comment>
<dbReference type="InterPro" id="IPR018394">
    <property type="entry name" value="DNA_photolyase_1_CS_C"/>
</dbReference>
<dbReference type="Proteomes" id="UP000011135">
    <property type="component" value="Unassembled WGS sequence"/>
</dbReference>
<comment type="cofactor">
    <cofactor evidence="1">
        <name>(6R)-5,10-methylene-5,6,7,8-tetrahydrofolate</name>
        <dbReference type="ChEBI" id="CHEBI:15636"/>
    </cofactor>
</comment>
<evidence type="ECO:0000256" key="5">
    <source>
        <dbReference type="PIRSR" id="PIRSR602081-1"/>
    </source>
</evidence>
<dbReference type="PATRIC" id="fig|1237149.3.peg.3379"/>
<dbReference type="Gene3D" id="1.10.579.10">
    <property type="entry name" value="DNA Cyclobutane Dipyrimidine Photolyase, subunit A, domain 3"/>
    <property type="match status" value="1"/>
</dbReference>
<accession>L8JTH6</accession>
<evidence type="ECO:0000259" key="8">
    <source>
        <dbReference type="PROSITE" id="PS51645"/>
    </source>
</evidence>
<dbReference type="GO" id="GO:0006139">
    <property type="term" value="P:nucleobase-containing compound metabolic process"/>
    <property type="evidence" value="ECO:0007669"/>
    <property type="project" value="UniProtKB-ARBA"/>
</dbReference>
<evidence type="ECO:0000256" key="6">
    <source>
        <dbReference type="PIRSR" id="PIRSR602081-2"/>
    </source>
</evidence>
<dbReference type="eggNOG" id="COG0415">
    <property type="taxonomic scope" value="Bacteria"/>
</dbReference>
<dbReference type="OrthoDB" id="9772484at2"/>
<dbReference type="GO" id="GO:0009416">
    <property type="term" value="P:response to light stimulus"/>
    <property type="evidence" value="ECO:0007669"/>
    <property type="project" value="TreeGrafter"/>
</dbReference>
<dbReference type="PANTHER" id="PTHR11455">
    <property type="entry name" value="CRYPTOCHROME"/>
    <property type="match status" value="1"/>
</dbReference>
<dbReference type="PROSITE" id="PS00691">
    <property type="entry name" value="DNA_PHOTOLYASES_1_2"/>
    <property type="match status" value="1"/>
</dbReference>
<feature type="binding site" evidence="5">
    <location>
        <position position="253"/>
    </location>
    <ligand>
        <name>FAD</name>
        <dbReference type="ChEBI" id="CHEBI:57692"/>
    </ligand>
</feature>
<feature type="site" description="Electron transfer via tryptophanyl radical" evidence="6">
    <location>
        <position position="287"/>
    </location>
</feature>
<dbReference type="AlphaFoldDB" id="L8JTH6"/>
<dbReference type="InterPro" id="IPR014729">
    <property type="entry name" value="Rossmann-like_a/b/a_fold"/>
</dbReference>
<reference evidence="9 10" key="1">
    <citation type="submission" date="2012-12" db="EMBL/GenBank/DDBJ databases">
        <title>Genome assembly of Fulvivirga imtechensis AK7.</title>
        <authorList>
            <person name="Nupur N."/>
            <person name="Khatri I."/>
            <person name="Kumar R."/>
            <person name="Subramanian S."/>
            <person name="Pinnaka A."/>
        </authorList>
    </citation>
    <scope>NUCLEOTIDE SEQUENCE [LARGE SCALE GENOMIC DNA]</scope>
    <source>
        <strain evidence="9 10">AK7</strain>
    </source>
</reference>
<dbReference type="PRINTS" id="PR00147">
    <property type="entry name" value="DNAPHOTLYASE"/>
</dbReference>
<dbReference type="GO" id="GO:0003904">
    <property type="term" value="F:deoxyribodipyrimidine photo-lyase activity"/>
    <property type="evidence" value="ECO:0007669"/>
    <property type="project" value="TreeGrafter"/>
</dbReference>